<name>A0A7G7YLF4_9CORY</name>
<protein>
    <recommendedName>
        <fullName evidence="3">AbiEi antitoxin C-terminal domain-containing protein</fullName>
    </recommendedName>
</protein>
<dbReference type="RefSeq" id="WP_186276913.1">
    <property type="nucleotide sequence ID" value="NZ_CP046883.1"/>
</dbReference>
<dbReference type="AlphaFoldDB" id="A0A7G7YLF4"/>
<accession>A0A7G7YLF4</accession>
<evidence type="ECO:0008006" key="3">
    <source>
        <dbReference type="Google" id="ProtNLM"/>
    </source>
</evidence>
<sequence>MWGKLDGDSCFLVSAELDTKQRSWLYREFKKGNLVRLAPGVFVTLHDYQQVTSQSGQRQIIASQVAGARKAIVVGRSAALLHMLAEPWPPAHHEQGIPSVELGRIDCAAKTRHGRITRHPFEYSPHVVFRHVSTGVWERAVTVQTEYGEILTASIPDVVTQLAMWHARDKGLARACIAAEDALNRGVISWREFLPEKLMPAFASRAGNVVAKEAFNLITPWSESPRETELKLAMWEAGFPPPFQQVVIRRRDGRFVGRVDFLFPCGLVVEYDGVAKHTGLLAQDSKVMASSEITSNEWLNATSEIAPLAQEAARVSILRERERERQIIALGYEVVRVDRHSFRDGSAIESIGQRLTWLEEHPRPFMNDWNWTAAGKAWKQCGDQDWLPA</sequence>
<evidence type="ECO:0000313" key="2">
    <source>
        <dbReference type="Proteomes" id="UP000515275"/>
    </source>
</evidence>
<proteinExistence type="predicted"/>
<reference evidence="1 2" key="1">
    <citation type="submission" date="2019-12" db="EMBL/GenBank/DDBJ databases">
        <title>Corynebacterium sp. nov., isolated from feces of the Anser Albifrons in China.</title>
        <authorList>
            <person name="Liu Q."/>
        </authorList>
    </citation>
    <scope>NUCLEOTIDE SEQUENCE [LARGE SCALE GENOMIC DNA]</scope>
    <source>
        <strain evidence="1 2">23H37-10</strain>
    </source>
</reference>
<dbReference type="KEGG" id="cans:GP473_00135"/>
<evidence type="ECO:0000313" key="1">
    <source>
        <dbReference type="EMBL" id="QNH95324.1"/>
    </source>
</evidence>
<dbReference type="EMBL" id="CP046883">
    <property type="protein sequence ID" value="QNH95324.1"/>
    <property type="molecule type" value="Genomic_DNA"/>
</dbReference>
<dbReference type="Proteomes" id="UP000515275">
    <property type="component" value="Chromosome"/>
</dbReference>
<gene>
    <name evidence="1" type="ORF">GP473_00135</name>
</gene>
<organism evidence="1 2">
    <name type="scientific">Corynebacterium anserum</name>
    <dbReference type="NCBI Taxonomy" id="2684406"/>
    <lineage>
        <taxon>Bacteria</taxon>
        <taxon>Bacillati</taxon>
        <taxon>Actinomycetota</taxon>
        <taxon>Actinomycetes</taxon>
        <taxon>Mycobacteriales</taxon>
        <taxon>Corynebacteriaceae</taxon>
        <taxon>Corynebacterium</taxon>
    </lineage>
</organism>
<keyword evidence="2" id="KW-1185">Reference proteome</keyword>